<proteinExistence type="predicted"/>
<feature type="compositionally biased region" description="Basic and acidic residues" evidence="3">
    <location>
        <begin position="166"/>
        <end position="175"/>
    </location>
</feature>
<dbReference type="InterPro" id="IPR003591">
    <property type="entry name" value="Leu-rich_rpt_typical-subtyp"/>
</dbReference>
<evidence type="ECO:0000256" key="4">
    <source>
        <dbReference type="SAM" id="Phobius"/>
    </source>
</evidence>
<feature type="region of interest" description="Disordered" evidence="3">
    <location>
        <begin position="159"/>
        <end position="226"/>
    </location>
</feature>
<reference evidence="6 7" key="1">
    <citation type="submission" date="2025-04" db="UniProtKB">
        <authorList>
            <consortium name="RefSeq"/>
        </authorList>
    </citation>
    <scope>IDENTIFICATION</scope>
</reference>
<dbReference type="PANTHER" id="PTHR48051:SF42">
    <property type="entry name" value="LEUCINE-RICH REPEAT-CONTAINING PROTEIN 18-LIKE"/>
    <property type="match status" value="1"/>
</dbReference>
<evidence type="ECO:0000256" key="1">
    <source>
        <dbReference type="ARBA" id="ARBA00022614"/>
    </source>
</evidence>
<dbReference type="InterPro" id="IPR032675">
    <property type="entry name" value="LRR_dom_sf"/>
</dbReference>
<evidence type="ECO:0000256" key="3">
    <source>
        <dbReference type="SAM" id="MobiDB-lite"/>
    </source>
</evidence>
<dbReference type="AlphaFoldDB" id="A0AAJ7BHH7"/>
<feature type="transmembrane region" description="Helical" evidence="4">
    <location>
        <begin position="277"/>
        <end position="297"/>
    </location>
</feature>
<dbReference type="InterPro" id="IPR050216">
    <property type="entry name" value="LRR_domain-containing"/>
</dbReference>
<dbReference type="InterPro" id="IPR001611">
    <property type="entry name" value="Leu-rich_rpt"/>
</dbReference>
<dbReference type="RefSeq" id="XP_015586085.2">
    <property type="nucleotide sequence ID" value="XM_015730599.2"/>
</dbReference>
<dbReference type="SMART" id="SM00369">
    <property type="entry name" value="LRR_TYP"/>
    <property type="match status" value="2"/>
</dbReference>
<protein>
    <submittedName>
        <fullName evidence="6 7">Leucine-rich repeat-containing protein 59</fullName>
    </submittedName>
</protein>
<sequence>MAALTNLRDKLEDDTLDLSLCDLTEVPVREIAAIKKAAFLDLSNNSLVSLPKNFIILTQVVKLDLSHNMLTEIPENFGELRQLKHLDLYSNQISRLPLSLGELKNLKWLDLKNNPLTQAVASVAGPCGNASECQTCARNVVAFLSNVKKSIEEEKLNRTNATQADTVRETVPLKKESKKKKKRNADKDNKSKIEKEKSANPESERPNNSHRNQLNGSTGKTSMISQKENGRSTICRSFLLFILGLIILGALAAVAVTTLPPKTHRELERSFPDHLEILLPIKVLILFQLWQFTLIAWRSHNLCFH</sequence>
<keyword evidence="5" id="KW-1185">Reference proteome</keyword>
<organism evidence="5 9">
    <name type="scientific">Cephus cinctus</name>
    <name type="common">Wheat stem sawfly</name>
    <dbReference type="NCBI Taxonomy" id="211228"/>
    <lineage>
        <taxon>Eukaryota</taxon>
        <taxon>Metazoa</taxon>
        <taxon>Ecdysozoa</taxon>
        <taxon>Arthropoda</taxon>
        <taxon>Hexapoda</taxon>
        <taxon>Insecta</taxon>
        <taxon>Pterygota</taxon>
        <taxon>Neoptera</taxon>
        <taxon>Endopterygota</taxon>
        <taxon>Hymenoptera</taxon>
        <taxon>Cephoidea</taxon>
        <taxon>Cephidae</taxon>
        <taxon>Cephus</taxon>
    </lineage>
</organism>
<keyword evidence="1" id="KW-0433">Leucine-rich repeat</keyword>
<evidence type="ECO:0000256" key="2">
    <source>
        <dbReference type="ARBA" id="ARBA00022737"/>
    </source>
</evidence>
<keyword evidence="4" id="KW-1133">Transmembrane helix</keyword>
<dbReference type="RefSeq" id="XP_015586088.2">
    <property type="nucleotide sequence ID" value="XM_015730602.2"/>
</dbReference>
<dbReference type="GO" id="GO:0005737">
    <property type="term" value="C:cytoplasm"/>
    <property type="evidence" value="ECO:0007669"/>
    <property type="project" value="TreeGrafter"/>
</dbReference>
<accession>A0AAJ7BHH7</accession>
<dbReference type="PANTHER" id="PTHR48051">
    <property type="match status" value="1"/>
</dbReference>
<dbReference type="Proteomes" id="UP000694920">
    <property type="component" value="Unplaced"/>
</dbReference>
<evidence type="ECO:0000313" key="5">
    <source>
        <dbReference type="Proteomes" id="UP000694920"/>
    </source>
</evidence>
<evidence type="ECO:0000313" key="9">
    <source>
        <dbReference type="RefSeq" id="XP_015586088.2"/>
    </source>
</evidence>
<dbReference type="Pfam" id="PF13855">
    <property type="entry name" value="LRR_8"/>
    <property type="match status" value="1"/>
</dbReference>
<evidence type="ECO:0000313" key="6">
    <source>
        <dbReference type="RefSeq" id="XP_015586085.2"/>
    </source>
</evidence>
<dbReference type="RefSeq" id="XP_015586086.2">
    <property type="nucleotide sequence ID" value="XM_015730600.2"/>
</dbReference>
<keyword evidence="2" id="KW-0677">Repeat</keyword>
<dbReference type="Gene3D" id="3.80.10.10">
    <property type="entry name" value="Ribonuclease Inhibitor"/>
    <property type="match status" value="1"/>
</dbReference>
<dbReference type="KEGG" id="ccin:107263412"/>
<evidence type="ECO:0000313" key="8">
    <source>
        <dbReference type="RefSeq" id="XP_015586087.2"/>
    </source>
</evidence>
<dbReference type="PROSITE" id="PS51450">
    <property type="entry name" value="LRR"/>
    <property type="match status" value="1"/>
</dbReference>
<feature type="compositionally biased region" description="Basic and acidic residues" evidence="3">
    <location>
        <begin position="185"/>
        <end position="207"/>
    </location>
</feature>
<name>A0AAJ7BHH7_CEPCN</name>
<evidence type="ECO:0000313" key="7">
    <source>
        <dbReference type="RefSeq" id="XP_015586086.2"/>
    </source>
</evidence>
<keyword evidence="4" id="KW-0472">Membrane</keyword>
<dbReference type="RefSeq" id="XP_015586087.2">
    <property type="nucleotide sequence ID" value="XM_015730601.2"/>
</dbReference>
<feature type="compositionally biased region" description="Polar residues" evidence="3">
    <location>
        <begin position="209"/>
        <end position="226"/>
    </location>
</feature>
<dbReference type="GeneID" id="107263412"/>
<keyword evidence="4" id="KW-0812">Transmembrane</keyword>
<feature type="transmembrane region" description="Helical" evidence="4">
    <location>
        <begin position="237"/>
        <end position="257"/>
    </location>
</feature>
<dbReference type="SUPFAM" id="SSF52058">
    <property type="entry name" value="L domain-like"/>
    <property type="match status" value="1"/>
</dbReference>
<gene>
    <name evidence="6 7 8 9" type="primary">LOC107263412</name>
</gene>